<evidence type="ECO:0000256" key="4">
    <source>
        <dbReference type="ARBA" id="ARBA00022540"/>
    </source>
</evidence>
<evidence type="ECO:0000313" key="9">
    <source>
        <dbReference type="EMBL" id="EDR09105.1"/>
    </source>
</evidence>
<keyword evidence="7" id="KW-0648">Protein biosynthesis</keyword>
<dbReference type="OrthoDB" id="514777at2759"/>
<sequence length="331" mass="37521">MNKVQQGHGSGFNNFQANARDVGLGPVAPLQVSANRWDRKSIQVDPDSPAIVDRKVKGLLNKLTMEKFDSISDQVIAWANKSEKEKDGRTLIQVIRLVFEKATDEATWSEMYARLCRKMMEQISSKVQDDGIKATDGKPIAGGQLFRKYLLNRCQEDFERASQDEAAKAANEQSKEGGAEEVALYSEEYYAAQKAKRQGLGLIKFIGELFKLQMLTERIMHECVKKLLGNVENPEEEEIESLCKLLTTVGASLDTPKARAHMDVYFSRMKELTKSQNVSSRMQFMLQDIIELRERKWILRNAVAAPATIAQIHETVSREKYNMCKLSFGFK</sequence>
<proteinExistence type="inferred from homology"/>
<evidence type="ECO:0000256" key="3">
    <source>
        <dbReference type="ARBA" id="ARBA00022490"/>
    </source>
</evidence>
<dbReference type="GO" id="GO:0003729">
    <property type="term" value="F:mRNA binding"/>
    <property type="evidence" value="ECO:0007669"/>
    <property type="project" value="TreeGrafter"/>
</dbReference>
<dbReference type="KEGG" id="lbc:LACBIDRAFT_249451"/>
<comment type="subcellular location">
    <subcellularLocation>
        <location evidence="1">Cytoplasm</location>
    </subcellularLocation>
</comment>
<dbReference type="InParanoid" id="B0D8N7"/>
<dbReference type="PANTHER" id="PTHR23253:SF9">
    <property type="entry name" value="EUKARYOTIC TRANSLATION INITIATION FACTOR 4 GAMMA 2"/>
    <property type="match status" value="1"/>
</dbReference>
<accession>B0D8N7</accession>
<dbReference type="HOGENOM" id="CLU_030857_1_0_1"/>
<evidence type="ECO:0000256" key="1">
    <source>
        <dbReference type="ARBA" id="ARBA00004496"/>
    </source>
</evidence>
<dbReference type="Proteomes" id="UP000001194">
    <property type="component" value="Unassembled WGS sequence"/>
</dbReference>
<dbReference type="EMBL" id="DS547100">
    <property type="protein sequence ID" value="EDR09105.1"/>
    <property type="molecule type" value="Genomic_DNA"/>
</dbReference>
<dbReference type="STRING" id="486041.B0D8N7"/>
<evidence type="ECO:0000313" key="10">
    <source>
        <dbReference type="Proteomes" id="UP000001194"/>
    </source>
</evidence>
<reference evidence="9 10" key="1">
    <citation type="journal article" date="2008" name="Nature">
        <title>The genome of Laccaria bicolor provides insights into mycorrhizal symbiosis.</title>
        <authorList>
            <person name="Martin F."/>
            <person name="Aerts A."/>
            <person name="Ahren D."/>
            <person name="Brun A."/>
            <person name="Danchin E.G.J."/>
            <person name="Duchaussoy F."/>
            <person name="Gibon J."/>
            <person name="Kohler A."/>
            <person name="Lindquist E."/>
            <person name="Pereda V."/>
            <person name="Salamov A."/>
            <person name="Shapiro H.J."/>
            <person name="Wuyts J."/>
            <person name="Blaudez D."/>
            <person name="Buee M."/>
            <person name="Brokstein P."/>
            <person name="Canbaeck B."/>
            <person name="Cohen D."/>
            <person name="Courty P.E."/>
            <person name="Coutinho P.M."/>
            <person name="Delaruelle C."/>
            <person name="Detter J.C."/>
            <person name="Deveau A."/>
            <person name="DiFazio S."/>
            <person name="Duplessis S."/>
            <person name="Fraissinet-Tachet L."/>
            <person name="Lucic E."/>
            <person name="Frey-Klett P."/>
            <person name="Fourrey C."/>
            <person name="Feussner I."/>
            <person name="Gay G."/>
            <person name="Grimwood J."/>
            <person name="Hoegger P.J."/>
            <person name="Jain P."/>
            <person name="Kilaru S."/>
            <person name="Labbe J."/>
            <person name="Lin Y.C."/>
            <person name="Legue V."/>
            <person name="Le Tacon F."/>
            <person name="Marmeisse R."/>
            <person name="Melayah D."/>
            <person name="Montanini B."/>
            <person name="Muratet M."/>
            <person name="Nehls U."/>
            <person name="Niculita-Hirzel H."/>
            <person name="Oudot-Le Secq M.P."/>
            <person name="Peter M."/>
            <person name="Quesneville H."/>
            <person name="Rajashekar B."/>
            <person name="Reich M."/>
            <person name="Rouhier N."/>
            <person name="Schmutz J."/>
            <person name="Yin T."/>
            <person name="Chalot M."/>
            <person name="Henrissat B."/>
            <person name="Kuees U."/>
            <person name="Lucas S."/>
            <person name="Van de Peer Y."/>
            <person name="Podila G.K."/>
            <person name="Polle A."/>
            <person name="Pukkila P.J."/>
            <person name="Richardson P.M."/>
            <person name="Rouze P."/>
            <person name="Sanders I.R."/>
            <person name="Stajich J.E."/>
            <person name="Tunlid A."/>
            <person name="Tuskan G."/>
            <person name="Grigoriev I.V."/>
        </authorList>
    </citation>
    <scope>NUCLEOTIDE SEQUENCE [LARGE SCALE GENOMIC DNA]</scope>
    <source>
        <strain evidence="10">S238N-H82 / ATCC MYA-4686</strain>
    </source>
</reference>
<keyword evidence="3" id="KW-0963">Cytoplasm</keyword>
<dbReference type="GO" id="GO:0016281">
    <property type="term" value="C:eukaryotic translation initiation factor 4F complex"/>
    <property type="evidence" value="ECO:0007669"/>
    <property type="project" value="TreeGrafter"/>
</dbReference>
<dbReference type="InterPro" id="IPR003890">
    <property type="entry name" value="MIF4G-like_typ-3"/>
</dbReference>
<evidence type="ECO:0000256" key="5">
    <source>
        <dbReference type="ARBA" id="ARBA00022553"/>
    </source>
</evidence>
<evidence type="ECO:0000256" key="7">
    <source>
        <dbReference type="ARBA" id="ARBA00022917"/>
    </source>
</evidence>
<dbReference type="FunFam" id="1.25.40.180:FF:000020">
    <property type="entry name" value="Eukaryotic translation initiation factor subunit"/>
    <property type="match status" value="1"/>
</dbReference>
<keyword evidence="5" id="KW-0597">Phosphoprotein</keyword>
<dbReference type="GeneID" id="6075963"/>
<dbReference type="InterPro" id="IPR016024">
    <property type="entry name" value="ARM-type_fold"/>
</dbReference>
<feature type="domain" description="MIF4G" evidence="8">
    <location>
        <begin position="53"/>
        <end position="296"/>
    </location>
</feature>
<dbReference type="GO" id="GO:0010494">
    <property type="term" value="C:cytoplasmic stress granule"/>
    <property type="evidence" value="ECO:0007669"/>
    <property type="project" value="UniProtKB-ARBA"/>
</dbReference>
<keyword evidence="6" id="KW-0694">RNA-binding</keyword>
<dbReference type="RefSeq" id="XP_001880418.1">
    <property type="nucleotide sequence ID" value="XM_001880383.1"/>
</dbReference>
<dbReference type="AlphaFoldDB" id="B0D8N7"/>
<evidence type="ECO:0000256" key="2">
    <source>
        <dbReference type="ARBA" id="ARBA00005775"/>
    </source>
</evidence>
<organism evidence="10">
    <name type="scientific">Laccaria bicolor (strain S238N-H82 / ATCC MYA-4686)</name>
    <name type="common">Bicoloured deceiver</name>
    <name type="synonym">Laccaria laccata var. bicolor</name>
    <dbReference type="NCBI Taxonomy" id="486041"/>
    <lineage>
        <taxon>Eukaryota</taxon>
        <taxon>Fungi</taxon>
        <taxon>Dikarya</taxon>
        <taxon>Basidiomycota</taxon>
        <taxon>Agaricomycotina</taxon>
        <taxon>Agaricomycetes</taxon>
        <taxon>Agaricomycetidae</taxon>
        <taxon>Agaricales</taxon>
        <taxon>Agaricineae</taxon>
        <taxon>Hydnangiaceae</taxon>
        <taxon>Laccaria</taxon>
    </lineage>
</organism>
<keyword evidence="4" id="KW-0396">Initiation factor</keyword>
<dbReference type="Gene3D" id="1.25.40.180">
    <property type="match status" value="1"/>
</dbReference>
<keyword evidence="10" id="KW-1185">Reference proteome</keyword>
<name>B0D8N7_LACBS</name>
<dbReference type="SUPFAM" id="SSF48371">
    <property type="entry name" value="ARM repeat"/>
    <property type="match status" value="1"/>
</dbReference>
<dbReference type="GO" id="GO:0003743">
    <property type="term" value="F:translation initiation factor activity"/>
    <property type="evidence" value="ECO:0007669"/>
    <property type="project" value="UniProtKB-KW"/>
</dbReference>
<dbReference type="SMART" id="SM00543">
    <property type="entry name" value="MIF4G"/>
    <property type="match status" value="1"/>
</dbReference>
<dbReference type="Pfam" id="PF02854">
    <property type="entry name" value="MIF4G"/>
    <property type="match status" value="1"/>
</dbReference>
<gene>
    <name evidence="9" type="ORF">LACBIDRAFT_249451</name>
</gene>
<evidence type="ECO:0000259" key="8">
    <source>
        <dbReference type="SMART" id="SM00543"/>
    </source>
</evidence>
<protein>
    <submittedName>
        <fullName evidence="9">Predicted protein</fullName>
    </submittedName>
</protein>
<comment type="similarity">
    <text evidence="2">Belongs to the eukaryotic initiation factor 4G family.</text>
</comment>
<evidence type="ECO:0000256" key="6">
    <source>
        <dbReference type="ARBA" id="ARBA00022884"/>
    </source>
</evidence>
<dbReference type="PANTHER" id="PTHR23253">
    <property type="entry name" value="EUKARYOTIC TRANSLATION INITIATION FACTOR 4 GAMMA"/>
    <property type="match status" value="1"/>
</dbReference>